<feature type="region of interest" description="Disordered" evidence="1">
    <location>
        <begin position="1"/>
        <end position="35"/>
    </location>
</feature>
<evidence type="ECO:0000256" key="1">
    <source>
        <dbReference type="SAM" id="MobiDB-lite"/>
    </source>
</evidence>
<dbReference type="InterPro" id="IPR003323">
    <property type="entry name" value="OTU_dom"/>
</dbReference>
<keyword evidence="4" id="KW-1185">Reference proteome</keyword>
<protein>
    <recommendedName>
        <fullName evidence="2">OTU domain-containing protein</fullName>
    </recommendedName>
</protein>
<sequence length="128" mass="14753">MASENAVRTNTHRRPRASTKPSQVKPPVPPTQDPRRCSFSSYTTYYIGSNMFDLNQQPELERHDTYSFGESSMFNQEPTYQRSYFEHALIDEIPSEFQPYVSHIQNVEGDGHCGFRAIAVAFSFSEDY</sequence>
<dbReference type="AlphaFoldDB" id="A0A9R1VK80"/>
<dbReference type="PROSITE" id="PS50802">
    <property type="entry name" value="OTU"/>
    <property type="match status" value="1"/>
</dbReference>
<dbReference type="EMBL" id="NBSK02000005">
    <property type="protein sequence ID" value="KAJ0207755.1"/>
    <property type="molecule type" value="Genomic_DNA"/>
</dbReference>
<proteinExistence type="predicted"/>
<feature type="domain" description="OTU" evidence="2">
    <location>
        <begin position="102"/>
        <end position="128"/>
    </location>
</feature>
<reference evidence="3 4" key="1">
    <citation type="journal article" date="2017" name="Nat. Commun.">
        <title>Genome assembly with in vitro proximity ligation data and whole-genome triplication in lettuce.</title>
        <authorList>
            <person name="Reyes-Chin-Wo S."/>
            <person name="Wang Z."/>
            <person name="Yang X."/>
            <person name="Kozik A."/>
            <person name="Arikit S."/>
            <person name="Song C."/>
            <person name="Xia L."/>
            <person name="Froenicke L."/>
            <person name="Lavelle D.O."/>
            <person name="Truco M.J."/>
            <person name="Xia R."/>
            <person name="Zhu S."/>
            <person name="Xu C."/>
            <person name="Xu H."/>
            <person name="Xu X."/>
            <person name="Cox K."/>
            <person name="Korf I."/>
            <person name="Meyers B.C."/>
            <person name="Michelmore R.W."/>
        </authorList>
    </citation>
    <scope>NUCLEOTIDE SEQUENCE [LARGE SCALE GENOMIC DNA]</scope>
    <source>
        <strain evidence="4">cv. Salinas</strain>
        <tissue evidence="3">Seedlings</tissue>
    </source>
</reference>
<gene>
    <name evidence="3" type="ORF">LSAT_V11C500229350</name>
</gene>
<evidence type="ECO:0000313" key="3">
    <source>
        <dbReference type="EMBL" id="KAJ0207755.1"/>
    </source>
</evidence>
<accession>A0A9R1VK80</accession>
<comment type="caution">
    <text evidence="3">The sequence shown here is derived from an EMBL/GenBank/DDBJ whole genome shotgun (WGS) entry which is preliminary data.</text>
</comment>
<name>A0A9R1VK80_LACSA</name>
<dbReference type="Proteomes" id="UP000235145">
    <property type="component" value="Unassembled WGS sequence"/>
</dbReference>
<evidence type="ECO:0000313" key="4">
    <source>
        <dbReference type="Proteomes" id="UP000235145"/>
    </source>
</evidence>
<evidence type="ECO:0000259" key="2">
    <source>
        <dbReference type="PROSITE" id="PS50802"/>
    </source>
</evidence>
<organism evidence="3 4">
    <name type="scientific">Lactuca sativa</name>
    <name type="common">Garden lettuce</name>
    <dbReference type="NCBI Taxonomy" id="4236"/>
    <lineage>
        <taxon>Eukaryota</taxon>
        <taxon>Viridiplantae</taxon>
        <taxon>Streptophyta</taxon>
        <taxon>Embryophyta</taxon>
        <taxon>Tracheophyta</taxon>
        <taxon>Spermatophyta</taxon>
        <taxon>Magnoliopsida</taxon>
        <taxon>eudicotyledons</taxon>
        <taxon>Gunneridae</taxon>
        <taxon>Pentapetalae</taxon>
        <taxon>asterids</taxon>
        <taxon>campanulids</taxon>
        <taxon>Asterales</taxon>
        <taxon>Asteraceae</taxon>
        <taxon>Cichorioideae</taxon>
        <taxon>Cichorieae</taxon>
        <taxon>Lactucinae</taxon>
        <taxon>Lactuca</taxon>
    </lineage>
</organism>